<keyword evidence="4" id="KW-0408">Iron</keyword>
<dbReference type="EMBL" id="OBEL01000004">
    <property type="protein sequence ID" value="SNZ20361.1"/>
    <property type="molecule type" value="Genomic_DNA"/>
</dbReference>
<comment type="similarity">
    <text evidence="2">Belongs to the bacterial solute-binding protein 8 family.</text>
</comment>
<dbReference type="AlphaFoldDB" id="A0A285PKG3"/>
<feature type="signal peptide" evidence="7">
    <location>
        <begin position="1"/>
        <end position="25"/>
    </location>
</feature>
<dbReference type="PANTHER" id="PTHR30532">
    <property type="entry name" value="IRON III DICITRATE-BINDING PERIPLASMIC PROTEIN"/>
    <property type="match status" value="1"/>
</dbReference>
<dbReference type="PANTHER" id="PTHR30532:SF28">
    <property type="entry name" value="PETROBACTIN-BINDING PROTEIN YCLQ"/>
    <property type="match status" value="1"/>
</dbReference>
<keyword evidence="6" id="KW-0175">Coiled coil</keyword>
<evidence type="ECO:0000313" key="10">
    <source>
        <dbReference type="Proteomes" id="UP000219439"/>
    </source>
</evidence>
<evidence type="ECO:0000256" key="5">
    <source>
        <dbReference type="ARBA" id="ARBA00022729"/>
    </source>
</evidence>
<dbReference type="Pfam" id="PF01497">
    <property type="entry name" value="Peripla_BP_2"/>
    <property type="match status" value="1"/>
</dbReference>
<proteinExistence type="inferred from homology"/>
<evidence type="ECO:0000256" key="1">
    <source>
        <dbReference type="ARBA" id="ARBA00004196"/>
    </source>
</evidence>
<evidence type="ECO:0000313" key="9">
    <source>
        <dbReference type="EMBL" id="SNZ20361.1"/>
    </source>
</evidence>
<dbReference type="InterPro" id="IPR033870">
    <property type="entry name" value="FatB"/>
</dbReference>
<keyword evidence="4" id="KW-0406">Ion transport</keyword>
<sequence>MFNCIRNAGAASLILGMLATAPAHSADIEIKTPRGMAELPSTPAKIAVMDITALDTIDLLGVKPVGVPERLYVDYLKDLGDDAQKTGSLFQPDFEAIHALQPDLVVVGGRSSKQYDAMTKIAPTIDMTVWGEDIIGQAKARLAAYGALFGKEKDAKTHLAAFEAKIAEAKNTVKDKGNALIILTNGPKISAYGASGRFSWLHEAIELPEAIKNVEEATHGEAVSFEFIREANPDWLIVIDRSAAVGNKGVTAKETLNNALIHDTKAWESNQIVYLDAANIYIASGGIQSMTNTLDEIITAFGKAQ</sequence>
<accession>A0A285PKG3</accession>
<name>A0A285PKG3_9HYPH</name>
<dbReference type="Gene3D" id="3.40.50.1980">
    <property type="entry name" value="Nitrogenase molybdenum iron protein domain"/>
    <property type="match status" value="2"/>
</dbReference>
<dbReference type="CDD" id="cd01140">
    <property type="entry name" value="FatB"/>
    <property type="match status" value="1"/>
</dbReference>
<evidence type="ECO:0000259" key="8">
    <source>
        <dbReference type="PROSITE" id="PS50983"/>
    </source>
</evidence>
<organism evidence="9 10">
    <name type="scientific">Cohaesibacter gelatinilyticus</name>
    <dbReference type="NCBI Taxonomy" id="372072"/>
    <lineage>
        <taxon>Bacteria</taxon>
        <taxon>Pseudomonadati</taxon>
        <taxon>Pseudomonadota</taxon>
        <taxon>Alphaproteobacteria</taxon>
        <taxon>Hyphomicrobiales</taxon>
        <taxon>Cohaesibacteraceae</taxon>
    </lineage>
</organism>
<keyword evidence="5 7" id="KW-0732">Signal</keyword>
<evidence type="ECO:0000256" key="2">
    <source>
        <dbReference type="ARBA" id="ARBA00008814"/>
    </source>
</evidence>
<evidence type="ECO:0000256" key="4">
    <source>
        <dbReference type="ARBA" id="ARBA00022496"/>
    </source>
</evidence>
<dbReference type="Proteomes" id="UP000219439">
    <property type="component" value="Unassembled WGS sequence"/>
</dbReference>
<dbReference type="GO" id="GO:1901678">
    <property type="term" value="P:iron coordination entity transport"/>
    <property type="evidence" value="ECO:0007669"/>
    <property type="project" value="UniProtKB-ARBA"/>
</dbReference>
<dbReference type="InterPro" id="IPR051313">
    <property type="entry name" value="Bact_iron-sidero_bind"/>
</dbReference>
<keyword evidence="4" id="KW-0410">Iron transport</keyword>
<feature type="chain" id="PRO_5012289792" evidence="7">
    <location>
        <begin position="26"/>
        <end position="305"/>
    </location>
</feature>
<comment type="subcellular location">
    <subcellularLocation>
        <location evidence="1">Cell envelope</location>
    </subcellularLocation>
</comment>
<keyword evidence="10" id="KW-1185">Reference proteome</keyword>
<evidence type="ECO:0000256" key="7">
    <source>
        <dbReference type="SAM" id="SignalP"/>
    </source>
</evidence>
<protein>
    <submittedName>
        <fullName evidence="9">Iron complex transport system substrate-binding protein</fullName>
    </submittedName>
</protein>
<keyword evidence="3" id="KW-0813">Transport</keyword>
<dbReference type="RefSeq" id="WP_097154711.1">
    <property type="nucleotide sequence ID" value="NZ_OBEL01000004.1"/>
</dbReference>
<feature type="coiled-coil region" evidence="6">
    <location>
        <begin position="152"/>
        <end position="179"/>
    </location>
</feature>
<gene>
    <name evidence="9" type="ORF">SAMN06265368_3464</name>
</gene>
<dbReference type="GO" id="GO:0030288">
    <property type="term" value="C:outer membrane-bounded periplasmic space"/>
    <property type="evidence" value="ECO:0007669"/>
    <property type="project" value="TreeGrafter"/>
</dbReference>
<evidence type="ECO:0000256" key="3">
    <source>
        <dbReference type="ARBA" id="ARBA00022448"/>
    </source>
</evidence>
<dbReference type="OrthoDB" id="63946at2"/>
<evidence type="ECO:0000256" key="6">
    <source>
        <dbReference type="SAM" id="Coils"/>
    </source>
</evidence>
<feature type="domain" description="Fe/B12 periplasmic-binding" evidence="8">
    <location>
        <begin position="45"/>
        <end position="305"/>
    </location>
</feature>
<reference evidence="9 10" key="1">
    <citation type="submission" date="2017-09" db="EMBL/GenBank/DDBJ databases">
        <authorList>
            <person name="Ehlers B."/>
            <person name="Leendertz F.H."/>
        </authorList>
    </citation>
    <scope>NUCLEOTIDE SEQUENCE [LARGE SCALE GENOMIC DNA]</scope>
    <source>
        <strain evidence="9 10">DSM 18289</strain>
    </source>
</reference>
<dbReference type="InterPro" id="IPR002491">
    <property type="entry name" value="ABC_transptr_periplasmic_BD"/>
</dbReference>
<dbReference type="SUPFAM" id="SSF53807">
    <property type="entry name" value="Helical backbone' metal receptor"/>
    <property type="match status" value="1"/>
</dbReference>
<dbReference type="PROSITE" id="PS50983">
    <property type="entry name" value="FE_B12_PBP"/>
    <property type="match status" value="1"/>
</dbReference>